<dbReference type="Gene3D" id="2.30.110.10">
    <property type="entry name" value="Electron Transport, Fmn-binding Protein, Chain A"/>
    <property type="match status" value="1"/>
</dbReference>
<dbReference type="InterPro" id="IPR038725">
    <property type="entry name" value="YdaG_split_barrel_FMN-bd"/>
</dbReference>
<proteinExistence type="predicted"/>
<feature type="compositionally biased region" description="Basic residues" evidence="1">
    <location>
        <begin position="254"/>
        <end position="273"/>
    </location>
</feature>
<reference evidence="3 4" key="1">
    <citation type="submission" date="2021-03" db="EMBL/GenBank/DDBJ databases">
        <title>Lysobacter sp. nov. isolated from soil of gangwondo yeongwol, south Korea.</title>
        <authorList>
            <person name="Kim K.R."/>
            <person name="Kim K.H."/>
            <person name="Jeon C.O."/>
        </authorList>
    </citation>
    <scope>NUCLEOTIDE SEQUENCE [LARGE SCALE GENOMIC DNA]</scope>
    <source>
        <strain evidence="3 4">R19</strain>
    </source>
</reference>
<organism evidence="3 4">
    <name type="scientific">Agrilutibacter solisilvae</name>
    <dbReference type="NCBI Taxonomy" id="2763317"/>
    <lineage>
        <taxon>Bacteria</taxon>
        <taxon>Pseudomonadati</taxon>
        <taxon>Pseudomonadota</taxon>
        <taxon>Gammaproteobacteria</taxon>
        <taxon>Lysobacterales</taxon>
        <taxon>Lysobacteraceae</taxon>
        <taxon>Agrilutibacter</taxon>
    </lineage>
</organism>
<dbReference type="PANTHER" id="PTHR34818">
    <property type="entry name" value="PROTEIN BLI-3"/>
    <property type="match status" value="1"/>
</dbReference>
<protein>
    <submittedName>
        <fullName evidence="3">Pyridoxamine 5'-phosphate oxidase family protein</fullName>
    </submittedName>
</protein>
<dbReference type="InterPro" id="IPR012349">
    <property type="entry name" value="Split_barrel_FMN-bd"/>
</dbReference>
<dbReference type="InterPro" id="IPR052917">
    <property type="entry name" value="Stress-Dev_Protein"/>
</dbReference>
<feature type="region of interest" description="Disordered" evidence="1">
    <location>
        <begin position="166"/>
        <end position="273"/>
    </location>
</feature>
<dbReference type="Pfam" id="PF16242">
    <property type="entry name" value="Pyrid_ox_like"/>
    <property type="match status" value="1"/>
</dbReference>
<evidence type="ECO:0000313" key="4">
    <source>
        <dbReference type="Proteomes" id="UP000639274"/>
    </source>
</evidence>
<evidence type="ECO:0000256" key="1">
    <source>
        <dbReference type="SAM" id="MobiDB-lite"/>
    </source>
</evidence>
<dbReference type="Proteomes" id="UP000639274">
    <property type="component" value="Chromosome"/>
</dbReference>
<sequence length="273" mass="29541">MASASKQTQQIVALMKGIDIAMFTTVGPDGYLVSRPLSTQTAEFDGERIWFFIQADSPKVEEIARHAKVNVAYASTQKNTYLSVAGRARVFRDQARIDSMWSDALKAYFPRGRTDPNLALLEVRVSTVEYWDGPSSALGKLVSFVIARVTRDEEVMGENRLLDLKAGGRRSRLPPSHKDAGPGAKAAARKTLTRRAGTAVTGKAAAKKTATKKAATRKAATKKTATKKTATKKTATKKAATRKAATEQAAARKSVTRKAASKKTARSRTAAKR</sequence>
<accession>A0A975AT91</accession>
<feature type="compositionally biased region" description="Low complexity" evidence="1">
    <location>
        <begin position="242"/>
        <end position="253"/>
    </location>
</feature>
<feature type="compositionally biased region" description="Low complexity" evidence="1">
    <location>
        <begin position="194"/>
        <end position="204"/>
    </location>
</feature>
<evidence type="ECO:0000259" key="2">
    <source>
        <dbReference type="Pfam" id="PF16242"/>
    </source>
</evidence>
<gene>
    <name evidence="3" type="ORF">I8J32_002775</name>
</gene>
<dbReference type="PANTHER" id="PTHR34818:SF1">
    <property type="entry name" value="PROTEIN BLI-3"/>
    <property type="match status" value="1"/>
</dbReference>
<keyword evidence="4" id="KW-1185">Reference proteome</keyword>
<feature type="compositionally biased region" description="Basic residues" evidence="1">
    <location>
        <begin position="205"/>
        <end position="241"/>
    </location>
</feature>
<feature type="domain" description="General stress protein FMN-binding split barrel" evidence="2">
    <location>
        <begin position="7"/>
        <end position="152"/>
    </location>
</feature>
<dbReference type="KEGG" id="lsf:I8J32_002775"/>
<evidence type="ECO:0000313" key="3">
    <source>
        <dbReference type="EMBL" id="QSX78864.1"/>
    </source>
</evidence>
<dbReference type="AlphaFoldDB" id="A0A975AT91"/>
<name>A0A975AT91_9GAMM</name>
<dbReference type="EMBL" id="CP071518">
    <property type="protein sequence ID" value="QSX78864.1"/>
    <property type="molecule type" value="Genomic_DNA"/>
</dbReference>
<dbReference type="SUPFAM" id="SSF50475">
    <property type="entry name" value="FMN-binding split barrel"/>
    <property type="match status" value="1"/>
</dbReference>